<protein>
    <submittedName>
        <fullName evidence="1">Uncharacterized protein</fullName>
    </submittedName>
</protein>
<sequence>MNGRLTPFQRSIRSLNAGPNKTWTEYIIMFHGGVGRGYGVWVAEKGWRDCNALMYFKNRQQAEEFESE</sequence>
<reference evidence="1" key="1">
    <citation type="journal article" date="2014" name="Front. Microbiol.">
        <title>High frequency of phylogenetically diverse reductive dehalogenase-homologous genes in deep subseafloor sedimentary metagenomes.</title>
        <authorList>
            <person name="Kawai M."/>
            <person name="Futagami T."/>
            <person name="Toyoda A."/>
            <person name="Takaki Y."/>
            <person name="Nishi S."/>
            <person name="Hori S."/>
            <person name="Arai W."/>
            <person name="Tsubouchi T."/>
            <person name="Morono Y."/>
            <person name="Uchiyama I."/>
            <person name="Ito T."/>
            <person name="Fujiyama A."/>
            <person name="Inagaki F."/>
            <person name="Takami H."/>
        </authorList>
    </citation>
    <scope>NUCLEOTIDE SEQUENCE</scope>
    <source>
        <strain evidence="1">Expedition CK06-06</strain>
    </source>
</reference>
<dbReference type="EMBL" id="BARS01041335">
    <property type="protein sequence ID" value="GAG31119.1"/>
    <property type="molecule type" value="Genomic_DNA"/>
</dbReference>
<comment type="caution">
    <text evidence="1">The sequence shown here is derived from an EMBL/GenBank/DDBJ whole genome shotgun (WGS) entry which is preliminary data.</text>
</comment>
<feature type="non-terminal residue" evidence="1">
    <location>
        <position position="68"/>
    </location>
</feature>
<name>X0WJI4_9ZZZZ</name>
<organism evidence="1">
    <name type="scientific">marine sediment metagenome</name>
    <dbReference type="NCBI Taxonomy" id="412755"/>
    <lineage>
        <taxon>unclassified sequences</taxon>
        <taxon>metagenomes</taxon>
        <taxon>ecological metagenomes</taxon>
    </lineage>
</organism>
<evidence type="ECO:0000313" key="1">
    <source>
        <dbReference type="EMBL" id="GAG31119.1"/>
    </source>
</evidence>
<gene>
    <name evidence="1" type="ORF">S01H1_62885</name>
</gene>
<accession>X0WJI4</accession>
<dbReference type="AlphaFoldDB" id="X0WJI4"/>
<proteinExistence type="predicted"/>